<accession>A0A9L0JGU7</accession>
<dbReference type="PANTHER" id="PTHR24099">
    <property type="entry name" value="E3 UBIQUITIN-PROTEIN LIGASE TRIM36-RELATED"/>
    <property type="match status" value="1"/>
</dbReference>
<organism evidence="3 4">
    <name type="scientific">Equus asinus</name>
    <name type="common">Donkey</name>
    <name type="synonym">Equus africanus asinus</name>
    <dbReference type="NCBI Taxonomy" id="9793"/>
    <lineage>
        <taxon>Eukaryota</taxon>
        <taxon>Metazoa</taxon>
        <taxon>Chordata</taxon>
        <taxon>Craniata</taxon>
        <taxon>Vertebrata</taxon>
        <taxon>Euteleostomi</taxon>
        <taxon>Mammalia</taxon>
        <taxon>Eutheria</taxon>
        <taxon>Laurasiatheria</taxon>
        <taxon>Perissodactyla</taxon>
        <taxon>Equidae</taxon>
        <taxon>Equus</taxon>
    </lineage>
</organism>
<protein>
    <submittedName>
        <fullName evidence="3">Fibronectin type III and SPRY domain containing 1 like</fullName>
    </submittedName>
</protein>
<feature type="coiled-coil region" evidence="1">
    <location>
        <begin position="98"/>
        <end position="132"/>
    </location>
</feature>
<dbReference type="SMART" id="SM00502">
    <property type="entry name" value="BBC"/>
    <property type="match status" value="1"/>
</dbReference>
<keyword evidence="4" id="KW-1185">Reference proteome</keyword>
<dbReference type="GeneTree" id="ENSGT00940000157979"/>
<dbReference type="Gene3D" id="1.20.5.170">
    <property type="match status" value="1"/>
</dbReference>
<name>A0A9L0JGU7_EQUAS</name>
<evidence type="ECO:0000259" key="2">
    <source>
        <dbReference type="SMART" id="SM00502"/>
    </source>
</evidence>
<dbReference type="PANTHER" id="PTHR24099:SF8">
    <property type="entry name" value="FSD1-LIKE PROTEIN"/>
    <property type="match status" value="1"/>
</dbReference>
<evidence type="ECO:0000256" key="1">
    <source>
        <dbReference type="SAM" id="Coils"/>
    </source>
</evidence>
<gene>
    <name evidence="3" type="primary">FSD1L</name>
</gene>
<dbReference type="InterPro" id="IPR050617">
    <property type="entry name" value="E3_ligase_FN3/SPRY"/>
</dbReference>
<dbReference type="AlphaFoldDB" id="A0A9L0JGU7"/>
<sequence length="159" mass="17971">MEDEACLLGEAHFQAYLPKLSTVLKVPSVQTEQEALQRIISTLASKNDEIQNFIDTLNQTLKGVQENSSNILSELDEEFDSLYSILDEVKESMVNSIKQEQARKSQELQSQLSQCNNALENSEELLEFATRSLDIKEPEEFSKSNNGFSLSPFFETKGQ</sequence>
<evidence type="ECO:0000313" key="3">
    <source>
        <dbReference type="Ensembl" id="ENSEASP00005052419.1"/>
    </source>
</evidence>
<reference evidence="3" key="2">
    <citation type="submission" date="2025-08" db="UniProtKB">
        <authorList>
            <consortium name="Ensembl"/>
        </authorList>
    </citation>
    <scope>IDENTIFICATION</scope>
</reference>
<evidence type="ECO:0000313" key="4">
    <source>
        <dbReference type="Proteomes" id="UP000694387"/>
    </source>
</evidence>
<dbReference type="Ensembl" id="ENSEAST00005044271.1">
    <property type="protein sequence ID" value="ENSEASP00005052419.1"/>
    <property type="gene ID" value="ENSEASG00005023022.2"/>
</dbReference>
<dbReference type="Proteomes" id="UP000694387">
    <property type="component" value="Chromosome 10"/>
</dbReference>
<proteinExistence type="predicted"/>
<reference evidence="3" key="3">
    <citation type="submission" date="2025-09" db="UniProtKB">
        <authorList>
            <consortium name="Ensembl"/>
        </authorList>
    </citation>
    <scope>IDENTIFICATION</scope>
</reference>
<feature type="domain" description="B-box C-terminal" evidence="2">
    <location>
        <begin position="32"/>
        <end position="156"/>
    </location>
</feature>
<dbReference type="SUPFAM" id="SSF101447">
    <property type="entry name" value="Formin homology 2 domain (FH2 domain)"/>
    <property type="match status" value="1"/>
</dbReference>
<dbReference type="InterPro" id="IPR003649">
    <property type="entry name" value="Bbox_C"/>
</dbReference>
<reference evidence="3 4" key="1">
    <citation type="journal article" date="2020" name="Nat. Commun.">
        <title>Donkey genomes provide new insights into domestication and selection for coat color.</title>
        <authorList>
            <person name="Wang"/>
            <person name="C."/>
            <person name="Li"/>
            <person name="H."/>
            <person name="Guo"/>
            <person name="Y."/>
            <person name="Huang"/>
            <person name="J."/>
            <person name="Sun"/>
            <person name="Y."/>
            <person name="Min"/>
            <person name="J."/>
            <person name="Wang"/>
            <person name="J."/>
            <person name="Fang"/>
            <person name="X."/>
            <person name="Zhao"/>
            <person name="Z."/>
            <person name="Wang"/>
            <person name="S."/>
            <person name="Zhang"/>
            <person name="Y."/>
            <person name="Liu"/>
            <person name="Q."/>
            <person name="Jiang"/>
            <person name="Q."/>
            <person name="Wang"/>
            <person name="X."/>
            <person name="Guo"/>
            <person name="Y."/>
            <person name="Yang"/>
            <person name="C."/>
            <person name="Wang"/>
            <person name="Y."/>
            <person name="Tian"/>
            <person name="F."/>
            <person name="Zhuang"/>
            <person name="G."/>
            <person name="Fan"/>
            <person name="Y."/>
            <person name="Gao"/>
            <person name="Q."/>
            <person name="Li"/>
            <person name="Y."/>
            <person name="Ju"/>
            <person name="Z."/>
            <person name="Li"/>
            <person name="J."/>
            <person name="Li"/>
            <person name="R."/>
            <person name="Hou"/>
            <person name="M."/>
            <person name="Yang"/>
            <person name="G."/>
            <person name="Liu"/>
            <person name="G."/>
            <person name="Liu"/>
            <person name="W."/>
            <person name="Guo"/>
            <person name="J."/>
            <person name="Pan"/>
            <person name="S."/>
            <person name="Fan"/>
            <person name="G."/>
            <person name="Zhang"/>
            <person name="W."/>
            <person name="Zhang"/>
            <person name="R."/>
            <person name="Yu"/>
            <person name="J."/>
            <person name="Zhang"/>
            <person name="X."/>
            <person name="Yin"/>
            <person name="Q."/>
            <person name="Ji"/>
            <person name="C."/>
            <person name="Jin"/>
            <person name="Y."/>
            <person name="Yue"/>
            <person name="G."/>
            <person name="Liu"/>
            <person name="M."/>
            <person name="Xu"/>
            <person name="J."/>
            <person name="Liu"/>
            <person name="S."/>
            <person name="Jordana"/>
            <person name="J."/>
            <person name="Noce"/>
            <person name="A."/>
            <person name="Amills"/>
            <person name="M."/>
            <person name="Wu"/>
            <person name="D.D."/>
            <person name="Li"/>
            <person name="S."/>
            <person name="Zhou"/>
            <person name="X. and Zhong"/>
            <person name="J."/>
        </authorList>
    </citation>
    <scope>NUCLEOTIDE SEQUENCE [LARGE SCALE GENOMIC DNA]</scope>
</reference>
<keyword evidence="1" id="KW-0175">Coiled coil</keyword>